<name>A0A2G5V7H1_9PELO</name>
<keyword evidence="3" id="KW-1185">Reference proteome</keyword>
<feature type="coiled-coil region" evidence="1">
    <location>
        <begin position="168"/>
        <end position="213"/>
    </location>
</feature>
<evidence type="ECO:0000313" key="2">
    <source>
        <dbReference type="EMBL" id="PIC47764.1"/>
    </source>
</evidence>
<evidence type="ECO:0000256" key="1">
    <source>
        <dbReference type="SAM" id="Coils"/>
    </source>
</evidence>
<dbReference type="AlphaFoldDB" id="A0A2G5V7H1"/>
<accession>A0A2G5V7H1</accession>
<proteinExistence type="predicted"/>
<keyword evidence="1" id="KW-0175">Coiled coil</keyword>
<comment type="caution">
    <text evidence="2">The sequence shown here is derived from an EMBL/GenBank/DDBJ whole genome shotgun (WGS) entry which is preliminary data.</text>
</comment>
<reference evidence="3" key="1">
    <citation type="submission" date="2017-10" db="EMBL/GenBank/DDBJ databases">
        <title>Rapid genome shrinkage in a self-fertile nematode reveals novel sperm competition proteins.</title>
        <authorList>
            <person name="Yin D."/>
            <person name="Schwarz E.M."/>
            <person name="Thomas C.G."/>
            <person name="Felde R.L."/>
            <person name="Korf I.F."/>
            <person name="Cutter A.D."/>
            <person name="Schartner C.M."/>
            <person name="Ralston E.J."/>
            <person name="Meyer B.J."/>
            <person name="Haag E.S."/>
        </authorList>
    </citation>
    <scope>NUCLEOTIDE SEQUENCE [LARGE SCALE GENOMIC DNA]</scope>
    <source>
        <strain evidence="3">JU1422</strain>
    </source>
</reference>
<protein>
    <submittedName>
        <fullName evidence="2">Uncharacterized protein</fullName>
    </submittedName>
</protein>
<evidence type="ECO:0000313" key="3">
    <source>
        <dbReference type="Proteomes" id="UP000230233"/>
    </source>
</evidence>
<dbReference type="Proteomes" id="UP000230233">
    <property type="component" value="Chromosome II"/>
</dbReference>
<sequence>MDIPFEITPKNLVISPNNPLQVQVRNDSIYKEVDVYVTVDSLLFRILNPTGVYKTETQVYSSMKSDETLHFQIGLVDEATLNQPFEDGGQTYCKSIEGDFQIIYGPDLYSYKKENYVYSMSDIFEYYEELKVNPVRRTCPLALEHETEAIKKRKIEHEKYRKKHTKEIEEWNAKQELIRQSLKEEEEQKINREKEIKENVEKMREEKLKIKKKHRKCILM</sequence>
<gene>
    <name evidence="2" type="primary">Cnig_chr_II.g6995</name>
    <name evidence="2" type="ORF">B9Z55_006995</name>
</gene>
<organism evidence="2 3">
    <name type="scientific">Caenorhabditis nigoni</name>
    <dbReference type="NCBI Taxonomy" id="1611254"/>
    <lineage>
        <taxon>Eukaryota</taxon>
        <taxon>Metazoa</taxon>
        <taxon>Ecdysozoa</taxon>
        <taxon>Nematoda</taxon>
        <taxon>Chromadorea</taxon>
        <taxon>Rhabditida</taxon>
        <taxon>Rhabditina</taxon>
        <taxon>Rhabditomorpha</taxon>
        <taxon>Rhabditoidea</taxon>
        <taxon>Rhabditidae</taxon>
        <taxon>Peloderinae</taxon>
        <taxon>Caenorhabditis</taxon>
    </lineage>
</organism>
<dbReference type="EMBL" id="PDUG01000002">
    <property type="protein sequence ID" value="PIC47764.1"/>
    <property type="molecule type" value="Genomic_DNA"/>
</dbReference>